<keyword evidence="2" id="KW-1185">Reference proteome</keyword>
<evidence type="ECO:0000313" key="1">
    <source>
        <dbReference type="EMBL" id="PQP91925.1"/>
    </source>
</evidence>
<dbReference type="EMBL" id="PJQY01002645">
    <property type="protein sequence ID" value="PQP91925.1"/>
    <property type="molecule type" value="Genomic_DNA"/>
</dbReference>
<accession>A0A314XJ42</accession>
<name>A0A314XJ42_PRUYE</name>
<dbReference type="Proteomes" id="UP000250321">
    <property type="component" value="Unassembled WGS sequence"/>
</dbReference>
<reference evidence="1 2" key="1">
    <citation type="submission" date="2018-02" db="EMBL/GenBank/DDBJ databases">
        <title>Draft genome of wild Prunus yedoensis var. nudiflora.</title>
        <authorList>
            <person name="Baek S."/>
            <person name="Kim J.-H."/>
            <person name="Choi K."/>
            <person name="Kim G.-B."/>
            <person name="Cho A."/>
            <person name="Jang H."/>
            <person name="Shin C.-H."/>
            <person name="Yu H.-J."/>
            <person name="Mun J.-H."/>
        </authorList>
    </citation>
    <scope>NUCLEOTIDE SEQUENCE [LARGE SCALE GENOMIC DNA]</scope>
    <source>
        <strain evidence="2">cv. Jeju island</strain>
        <tissue evidence="1">Leaf</tissue>
    </source>
</reference>
<organism evidence="1 2">
    <name type="scientific">Prunus yedoensis var. nudiflora</name>
    <dbReference type="NCBI Taxonomy" id="2094558"/>
    <lineage>
        <taxon>Eukaryota</taxon>
        <taxon>Viridiplantae</taxon>
        <taxon>Streptophyta</taxon>
        <taxon>Embryophyta</taxon>
        <taxon>Tracheophyta</taxon>
        <taxon>Spermatophyta</taxon>
        <taxon>Magnoliopsida</taxon>
        <taxon>eudicotyledons</taxon>
        <taxon>Gunneridae</taxon>
        <taxon>Pentapetalae</taxon>
        <taxon>rosids</taxon>
        <taxon>fabids</taxon>
        <taxon>Rosales</taxon>
        <taxon>Rosaceae</taxon>
        <taxon>Amygdaloideae</taxon>
        <taxon>Amygdaleae</taxon>
        <taxon>Prunus</taxon>
    </lineage>
</organism>
<evidence type="ECO:0000313" key="2">
    <source>
        <dbReference type="Proteomes" id="UP000250321"/>
    </source>
</evidence>
<sequence length="171" mass="18927">MWLGNQLSNWGTGLNSTHIRILNTRASVISPTHANYPAKGLRNTTSRVSGFRSYPSIYFHVSKYPYPLFPCISIQGERNSQQPCGQGRAVQPGDWAHQHTQQNSQDLCACNKSYASRLPRYGSTLDEGFVRLWNGLPEEKMGRDGGIGLEINVFQGREVMLALSGVGLDNG</sequence>
<protein>
    <submittedName>
        <fullName evidence="1">Uncharacterized protein</fullName>
    </submittedName>
</protein>
<comment type="caution">
    <text evidence="1">The sequence shown here is derived from an EMBL/GenBank/DDBJ whole genome shotgun (WGS) entry which is preliminary data.</text>
</comment>
<proteinExistence type="predicted"/>
<gene>
    <name evidence="1" type="ORF">Pyn_03016</name>
</gene>
<dbReference type="AlphaFoldDB" id="A0A314XJ42"/>